<evidence type="ECO:0000313" key="2">
    <source>
        <dbReference type="Proteomes" id="UP001066276"/>
    </source>
</evidence>
<proteinExistence type="predicted"/>
<dbReference type="AlphaFoldDB" id="A0AAV7UKQ4"/>
<keyword evidence="2" id="KW-1185">Reference proteome</keyword>
<protein>
    <submittedName>
        <fullName evidence="1">Uncharacterized protein</fullName>
    </submittedName>
</protein>
<sequence>MPLQTIRTMGFGSGYYLSCLSMTEEECDDGVGLSCVSFMQGTNSLGPLELQYQGEDEACEFRSVTLYWKLAMSARIELEAVERSVILEFVVSRRQPTASITWSMRSMAVTRTCLLRRP</sequence>
<name>A0AAV7UKQ4_PLEWA</name>
<accession>A0AAV7UKQ4</accession>
<organism evidence="1 2">
    <name type="scientific">Pleurodeles waltl</name>
    <name type="common">Iberian ribbed newt</name>
    <dbReference type="NCBI Taxonomy" id="8319"/>
    <lineage>
        <taxon>Eukaryota</taxon>
        <taxon>Metazoa</taxon>
        <taxon>Chordata</taxon>
        <taxon>Craniata</taxon>
        <taxon>Vertebrata</taxon>
        <taxon>Euteleostomi</taxon>
        <taxon>Amphibia</taxon>
        <taxon>Batrachia</taxon>
        <taxon>Caudata</taxon>
        <taxon>Salamandroidea</taxon>
        <taxon>Salamandridae</taxon>
        <taxon>Pleurodelinae</taxon>
        <taxon>Pleurodeles</taxon>
    </lineage>
</organism>
<dbReference type="EMBL" id="JANPWB010000005">
    <property type="protein sequence ID" value="KAJ1189418.1"/>
    <property type="molecule type" value="Genomic_DNA"/>
</dbReference>
<gene>
    <name evidence="1" type="ORF">NDU88_006163</name>
</gene>
<reference evidence="1" key="1">
    <citation type="journal article" date="2022" name="bioRxiv">
        <title>Sequencing and chromosome-scale assembly of the giantPleurodeles waltlgenome.</title>
        <authorList>
            <person name="Brown T."/>
            <person name="Elewa A."/>
            <person name="Iarovenko S."/>
            <person name="Subramanian E."/>
            <person name="Araus A.J."/>
            <person name="Petzold A."/>
            <person name="Susuki M."/>
            <person name="Suzuki K.-i.T."/>
            <person name="Hayashi T."/>
            <person name="Toyoda A."/>
            <person name="Oliveira C."/>
            <person name="Osipova E."/>
            <person name="Leigh N.D."/>
            <person name="Simon A."/>
            <person name="Yun M.H."/>
        </authorList>
    </citation>
    <scope>NUCLEOTIDE SEQUENCE</scope>
    <source>
        <strain evidence="1">20211129_DDA</strain>
        <tissue evidence="1">Liver</tissue>
    </source>
</reference>
<comment type="caution">
    <text evidence="1">The sequence shown here is derived from an EMBL/GenBank/DDBJ whole genome shotgun (WGS) entry which is preliminary data.</text>
</comment>
<dbReference type="Proteomes" id="UP001066276">
    <property type="component" value="Chromosome 3_1"/>
</dbReference>
<evidence type="ECO:0000313" key="1">
    <source>
        <dbReference type="EMBL" id="KAJ1189418.1"/>
    </source>
</evidence>